<feature type="chain" id="PRO_5045326061" evidence="2">
    <location>
        <begin position="27"/>
        <end position="208"/>
    </location>
</feature>
<dbReference type="Proteomes" id="UP001139104">
    <property type="component" value="Unassembled WGS sequence"/>
</dbReference>
<evidence type="ECO:0000313" key="3">
    <source>
        <dbReference type="EMBL" id="MCI4683501.1"/>
    </source>
</evidence>
<proteinExistence type="predicted"/>
<evidence type="ECO:0000256" key="2">
    <source>
        <dbReference type="SAM" id="SignalP"/>
    </source>
</evidence>
<sequence>MRTSRNFVLAGAVALALAGGAGLALAQSMHVMTVPLPDGGLARIEYSGNIPPRVAFAPEPVAFGYAPPDAAFAAFDRISAQMDRDMILRLDALMSDMAMPAPIVAPDRMINVGLDNLPPGAMQYSYVSTMGDNGGYCMRSMEMVQDAPGARPHVVTHMSGDCRGVGVRFNGPAFVQPRNSAPRIDGQPWQGGHRAGPELLNVNYQPTR</sequence>
<gene>
    <name evidence="3" type="ORF">K2U94_12115</name>
</gene>
<comment type="caution">
    <text evidence="3">The sequence shown here is derived from an EMBL/GenBank/DDBJ whole genome shotgun (WGS) entry which is preliminary data.</text>
</comment>
<name>A0ABS9Z7B7_9HYPH</name>
<accession>A0ABS9Z7B7</accession>
<dbReference type="RefSeq" id="WP_243067450.1">
    <property type="nucleotide sequence ID" value="NZ_JAIVFK010000013.1"/>
</dbReference>
<dbReference type="EMBL" id="JAIVFP010000001">
    <property type="protein sequence ID" value="MCI4683501.1"/>
    <property type="molecule type" value="Genomic_DNA"/>
</dbReference>
<evidence type="ECO:0000313" key="4">
    <source>
        <dbReference type="Proteomes" id="UP001139104"/>
    </source>
</evidence>
<feature type="region of interest" description="Disordered" evidence="1">
    <location>
        <begin position="176"/>
        <end position="208"/>
    </location>
</feature>
<organism evidence="3 4">
    <name type="scientific">Candidatus Rhodoblastus alkanivorans</name>
    <dbReference type="NCBI Taxonomy" id="2954117"/>
    <lineage>
        <taxon>Bacteria</taxon>
        <taxon>Pseudomonadati</taxon>
        <taxon>Pseudomonadota</taxon>
        <taxon>Alphaproteobacteria</taxon>
        <taxon>Hyphomicrobiales</taxon>
        <taxon>Rhodoblastaceae</taxon>
        <taxon>Rhodoblastus</taxon>
    </lineage>
</organism>
<evidence type="ECO:0000256" key="1">
    <source>
        <dbReference type="SAM" id="MobiDB-lite"/>
    </source>
</evidence>
<feature type="signal peptide" evidence="2">
    <location>
        <begin position="1"/>
        <end position="26"/>
    </location>
</feature>
<protein>
    <submittedName>
        <fullName evidence="3">Uncharacterized protein</fullName>
    </submittedName>
</protein>
<keyword evidence="4" id="KW-1185">Reference proteome</keyword>
<reference evidence="3" key="1">
    <citation type="journal article" date="2022" name="ISME J.">
        <title>Identification of active gaseous-alkane degraders at natural gas seeps.</title>
        <authorList>
            <person name="Farhan Ul Haque M."/>
            <person name="Hernandez M."/>
            <person name="Crombie A.T."/>
            <person name="Murrell J.C."/>
        </authorList>
    </citation>
    <scope>NUCLEOTIDE SEQUENCE</scope>
    <source>
        <strain evidence="3">PC2</strain>
    </source>
</reference>
<keyword evidence="2" id="KW-0732">Signal</keyword>